<protein>
    <submittedName>
        <fullName evidence="4">Putative 2-keto-4 pentenoate hydratase</fullName>
    </submittedName>
</protein>
<dbReference type="GO" id="GO:0046872">
    <property type="term" value="F:metal ion binding"/>
    <property type="evidence" value="ECO:0007669"/>
    <property type="project" value="UniProtKB-KW"/>
</dbReference>
<dbReference type="PANTHER" id="PTHR42796">
    <property type="entry name" value="FUMARYLACETOACETATE HYDROLASE DOMAIN-CONTAINING PROTEIN 2A-RELATED"/>
    <property type="match status" value="1"/>
</dbReference>
<comment type="similarity">
    <text evidence="1">Belongs to the FAH family.</text>
</comment>
<keyword evidence="2" id="KW-0479">Metal-binding</keyword>
<feature type="domain" description="Fumarylacetoacetase-like C-terminal" evidence="3">
    <location>
        <begin position="4"/>
        <end position="153"/>
    </location>
</feature>
<dbReference type="Gene3D" id="3.90.850.10">
    <property type="entry name" value="Fumarylacetoacetase-like, C-terminal domain"/>
    <property type="match status" value="1"/>
</dbReference>
<proteinExistence type="inferred from homology"/>
<evidence type="ECO:0000256" key="2">
    <source>
        <dbReference type="ARBA" id="ARBA00022723"/>
    </source>
</evidence>
<evidence type="ECO:0000256" key="1">
    <source>
        <dbReference type="ARBA" id="ARBA00010211"/>
    </source>
</evidence>
<accession>A6YFJ5</accession>
<reference evidence="4" key="2">
    <citation type="journal article" date="2008" name="Plasmid">
        <title>Comparative analysis of eight Arthrobacter plasmids.</title>
        <authorList>
            <person name="Jerke K."/>
            <person name="Nakatsu C.H."/>
            <person name="Beasley F."/>
            <person name="Konopka A."/>
        </authorList>
    </citation>
    <scope>NUCLEOTIDE SEQUENCE</scope>
    <source>
        <strain evidence="4">AK-1</strain>
        <plasmid evidence="4">pSI-1</plasmid>
    </source>
</reference>
<dbReference type="GO" id="GO:0003824">
    <property type="term" value="F:catalytic activity"/>
    <property type="evidence" value="ECO:0007669"/>
    <property type="project" value="InterPro"/>
</dbReference>
<dbReference type="AlphaFoldDB" id="A6YFJ5"/>
<dbReference type="SUPFAM" id="SSF56529">
    <property type="entry name" value="FAH"/>
    <property type="match status" value="1"/>
</dbReference>
<sequence length="154" mass="16192">MRGVGPVNVEGELAIIIGKSTTGLKPDNASDYLLGYTISNDVTNAAQALIDERLFQAKAGVNYTPLGPWIETEVPDPESVSIVVTINGRVQAESGTFNLSSTVLECLVYVTKWVTLQPGDVVMTGAPGTFAEVHPGDKVDITLGGIGTLTNTVM</sequence>
<dbReference type="EMBL" id="EF495211">
    <property type="protein sequence ID" value="ABR66999.1"/>
    <property type="molecule type" value="Genomic_DNA"/>
</dbReference>
<dbReference type="InterPro" id="IPR011234">
    <property type="entry name" value="Fumarylacetoacetase-like_C"/>
</dbReference>
<dbReference type="InterPro" id="IPR036663">
    <property type="entry name" value="Fumarylacetoacetase_C_sf"/>
</dbReference>
<geneLocation type="plasmid" evidence="4">
    <name>pSI-1</name>
</geneLocation>
<keyword evidence="4" id="KW-0614">Plasmid</keyword>
<dbReference type="PANTHER" id="PTHR42796:SF4">
    <property type="entry name" value="FUMARYLACETOACETATE HYDROLASE DOMAIN-CONTAINING PROTEIN 2A"/>
    <property type="match status" value="1"/>
</dbReference>
<dbReference type="GO" id="GO:0044281">
    <property type="term" value="P:small molecule metabolic process"/>
    <property type="evidence" value="ECO:0007669"/>
    <property type="project" value="UniProtKB-ARBA"/>
</dbReference>
<dbReference type="InterPro" id="IPR051121">
    <property type="entry name" value="FAH"/>
</dbReference>
<name>A6YFJ5_9MICC</name>
<dbReference type="Pfam" id="PF01557">
    <property type="entry name" value="FAA_hydrolase"/>
    <property type="match status" value="1"/>
</dbReference>
<evidence type="ECO:0000313" key="4">
    <source>
        <dbReference type="EMBL" id="ABR66999.1"/>
    </source>
</evidence>
<reference evidence="4" key="1">
    <citation type="submission" date="2007-03" db="EMBL/GenBank/DDBJ databases">
        <authorList>
            <person name="Jerke K.H."/>
            <person name="Nakatsu C.H."/>
            <person name="Konopka A.E."/>
        </authorList>
    </citation>
    <scope>NUCLEOTIDE SEQUENCE</scope>
    <source>
        <strain evidence="4">AK-1</strain>
        <plasmid evidence="4">pSI-1</plasmid>
    </source>
</reference>
<evidence type="ECO:0000259" key="3">
    <source>
        <dbReference type="Pfam" id="PF01557"/>
    </source>
</evidence>
<organism evidence="4">
    <name type="scientific">Arthrobacter sp. AK-1</name>
    <dbReference type="NCBI Taxonomy" id="415095"/>
    <lineage>
        <taxon>Bacteria</taxon>
        <taxon>Bacillati</taxon>
        <taxon>Actinomycetota</taxon>
        <taxon>Actinomycetes</taxon>
        <taxon>Micrococcales</taxon>
        <taxon>Micrococcaceae</taxon>
        <taxon>Arthrobacter</taxon>
    </lineage>
</organism>